<dbReference type="Pfam" id="PF01593">
    <property type="entry name" value="Amino_oxidase"/>
    <property type="match status" value="1"/>
</dbReference>
<dbReference type="Proteomes" id="UP001589793">
    <property type="component" value="Unassembled WGS sequence"/>
</dbReference>
<dbReference type="InterPro" id="IPR050464">
    <property type="entry name" value="Zeta_carotene_desat/Oxidored"/>
</dbReference>
<dbReference type="Gene3D" id="3.50.50.60">
    <property type="entry name" value="FAD/NAD(P)-binding domain"/>
    <property type="match status" value="1"/>
</dbReference>
<dbReference type="SUPFAM" id="SSF51905">
    <property type="entry name" value="FAD/NAD(P)-binding domain"/>
    <property type="match status" value="1"/>
</dbReference>
<dbReference type="Gene3D" id="1.10.3110.10">
    <property type="entry name" value="protoporphyrinogen ix oxidase, domain 3"/>
    <property type="match status" value="1"/>
</dbReference>
<dbReference type="InterPro" id="IPR036188">
    <property type="entry name" value="FAD/NAD-bd_sf"/>
</dbReference>
<comment type="caution">
    <text evidence="2">The sequence shown here is derived from an EMBL/GenBank/DDBJ whole genome shotgun (WGS) entry which is preliminary data.</text>
</comment>
<reference evidence="2 3" key="1">
    <citation type="submission" date="2024-09" db="EMBL/GenBank/DDBJ databases">
        <authorList>
            <person name="Sun Q."/>
            <person name="Mori K."/>
        </authorList>
    </citation>
    <scope>NUCLEOTIDE SEQUENCE [LARGE SCALE GENOMIC DNA]</scope>
    <source>
        <strain evidence="2 3">CICC 10874</strain>
    </source>
</reference>
<dbReference type="EMBL" id="JBHLSV010000027">
    <property type="protein sequence ID" value="MFC0675658.1"/>
    <property type="molecule type" value="Genomic_DNA"/>
</dbReference>
<name>A0ABV6RIC8_9MICO</name>
<dbReference type="SUPFAM" id="SSF54373">
    <property type="entry name" value="FAD-linked reductases, C-terminal domain"/>
    <property type="match status" value="1"/>
</dbReference>
<dbReference type="PANTHER" id="PTHR42923:SF3">
    <property type="entry name" value="PROTOPORPHYRINOGEN OXIDASE"/>
    <property type="match status" value="1"/>
</dbReference>
<feature type="domain" description="Amine oxidase" evidence="1">
    <location>
        <begin position="20"/>
        <end position="461"/>
    </location>
</feature>
<accession>A0ABV6RIC8</accession>
<evidence type="ECO:0000313" key="2">
    <source>
        <dbReference type="EMBL" id="MFC0675658.1"/>
    </source>
</evidence>
<sequence length="489" mass="48719">MTSARMSADVPDVLVIGGGLAGLLAARRHLAAGARVTLLEAGPDPGGAIARRDVAGIPLSSGAEAYAIGGGATDELIAQLGLADAVVSPRPGLGSRVVSAAGSHRAPTPALLGIPAHPLAADSRAVLGWPGALRAGLERFLPASFGMRPGVSIGELVARRCGTRVARRLLAPVVGGVHSADPGTLELAAASPPLAAGLAAHGSLTAAVRHLRAAGSRSAGANVRSLMPTMAALPEALVAGIRAAGGELRTGAPVTELRFAAGRWSARTVAGEHHDADRIVLACPPDVCVTLLGTPAPGIAAAIPSAPAAAVRLVALAVDAPALDALPSGTGALVAPGTPGVRAKALTHASAKWEHVAAAARAAHPGAASPHVMRLSYGRPGEQLPDPESIVDLALADASAILGVPVSRTQLLGSAVIDWERAMRQPGPGHRAALDHLTDLLAQAPPGSPASALELVGSWRAGTGIDAIVRADRSLPRPLTESPTEGSPS</sequence>
<dbReference type="PANTHER" id="PTHR42923">
    <property type="entry name" value="PROTOPORPHYRINOGEN OXIDASE"/>
    <property type="match status" value="1"/>
</dbReference>
<dbReference type="RefSeq" id="WP_376982688.1">
    <property type="nucleotide sequence ID" value="NZ_JBHLSV010000027.1"/>
</dbReference>
<dbReference type="Gene3D" id="3.90.660.20">
    <property type="entry name" value="Protoporphyrinogen oxidase, mitochondrial, domain 2"/>
    <property type="match status" value="1"/>
</dbReference>
<protein>
    <submittedName>
        <fullName evidence="2">Protoporphyrinogen/coproporphyrinogen oxidase</fullName>
    </submittedName>
</protein>
<evidence type="ECO:0000313" key="3">
    <source>
        <dbReference type="Proteomes" id="UP001589793"/>
    </source>
</evidence>
<gene>
    <name evidence="2" type="ORF">ACFFF6_17045</name>
</gene>
<evidence type="ECO:0000259" key="1">
    <source>
        <dbReference type="Pfam" id="PF01593"/>
    </source>
</evidence>
<proteinExistence type="predicted"/>
<dbReference type="InterPro" id="IPR002937">
    <property type="entry name" value="Amino_oxidase"/>
</dbReference>
<organism evidence="2 3">
    <name type="scientific">Brachybacterium hainanense</name>
    <dbReference type="NCBI Taxonomy" id="1541174"/>
    <lineage>
        <taxon>Bacteria</taxon>
        <taxon>Bacillati</taxon>
        <taxon>Actinomycetota</taxon>
        <taxon>Actinomycetes</taxon>
        <taxon>Micrococcales</taxon>
        <taxon>Dermabacteraceae</taxon>
        <taxon>Brachybacterium</taxon>
    </lineage>
</organism>
<keyword evidence="3" id="KW-1185">Reference proteome</keyword>